<keyword evidence="7" id="KW-1185">Reference proteome</keyword>
<dbReference type="InterPro" id="IPR016181">
    <property type="entry name" value="Acyl_CoA_acyltransferase"/>
</dbReference>
<dbReference type="GeneID" id="82891071"/>
<evidence type="ECO:0000313" key="6">
    <source>
        <dbReference type="EMBL" id="UWN58135.1"/>
    </source>
</evidence>
<dbReference type="RefSeq" id="WP_019246503.1">
    <property type="nucleotide sequence ID" value="NZ_CAPH01000017.1"/>
</dbReference>
<dbReference type="PANTHER" id="PTHR37323">
    <property type="entry name" value="GCN5-RELATED N-ACETYLTRANSFERASE"/>
    <property type="match status" value="1"/>
</dbReference>
<evidence type="ECO:0000256" key="4">
    <source>
        <dbReference type="ARBA" id="ARBA00023098"/>
    </source>
</evidence>
<keyword evidence="2" id="KW-0444">Lipid biosynthesis</keyword>
<comment type="pathway">
    <text evidence="1">Lipid metabolism.</text>
</comment>
<dbReference type="EMBL" id="CP102294">
    <property type="protein sequence ID" value="UWN58135.1"/>
    <property type="molecule type" value="Genomic_DNA"/>
</dbReference>
<dbReference type="Proteomes" id="UP001059295">
    <property type="component" value="Chromosome"/>
</dbReference>
<dbReference type="SUPFAM" id="SSF55729">
    <property type="entry name" value="Acyl-CoA N-acyltransferases (Nat)"/>
    <property type="match status" value="1"/>
</dbReference>
<evidence type="ECO:0000313" key="7">
    <source>
        <dbReference type="Proteomes" id="UP001059295"/>
    </source>
</evidence>
<evidence type="ECO:0000256" key="5">
    <source>
        <dbReference type="ARBA" id="ARBA00023315"/>
    </source>
</evidence>
<evidence type="ECO:0000256" key="2">
    <source>
        <dbReference type="ARBA" id="ARBA00022516"/>
    </source>
</evidence>
<dbReference type="InterPro" id="IPR052351">
    <property type="entry name" value="Ornithine_N-alpha-AT"/>
</dbReference>
<evidence type="ECO:0000256" key="3">
    <source>
        <dbReference type="ARBA" id="ARBA00022679"/>
    </source>
</evidence>
<organism evidence="6 7">
    <name type="scientific">Alistipes ihumii AP11</name>
    <dbReference type="NCBI Taxonomy" id="1211813"/>
    <lineage>
        <taxon>Bacteria</taxon>
        <taxon>Pseudomonadati</taxon>
        <taxon>Bacteroidota</taxon>
        <taxon>Bacteroidia</taxon>
        <taxon>Bacteroidales</taxon>
        <taxon>Rikenellaceae</taxon>
        <taxon>Alistipes</taxon>
    </lineage>
</organism>
<protein>
    <submittedName>
        <fullName evidence="6">GNAT family N-acetyltransferase</fullName>
    </submittedName>
</protein>
<keyword evidence="4" id="KW-0443">Lipid metabolism</keyword>
<dbReference type="PANTHER" id="PTHR37323:SF1">
    <property type="entry name" value="L-ORNITHINE N(ALPHA)-ACYLTRANSFERASE"/>
    <property type="match status" value="1"/>
</dbReference>
<keyword evidence="5" id="KW-0012">Acyltransferase</keyword>
<keyword evidence="3" id="KW-0808">Transferase</keyword>
<gene>
    <name evidence="6" type="ORF">NQ491_05015</name>
</gene>
<accession>A0ABY5V1N9</accession>
<proteinExistence type="predicted"/>
<name>A0ABY5V1N9_9BACT</name>
<dbReference type="Pfam" id="PF13444">
    <property type="entry name" value="Acetyltransf_5"/>
    <property type="match status" value="1"/>
</dbReference>
<reference evidence="6" key="1">
    <citation type="journal article" date="2022" name="Cell">
        <title>Design, construction, and in vivo augmentation of a complex gut microbiome.</title>
        <authorList>
            <person name="Cheng A.G."/>
            <person name="Ho P.Y."/>
            <person name="Aranda-Diaz A."/>
            <person name="Jain S."/>
            <person name="Yu F.B."/>
            <person name="Meng X."/>
            <person name="Wang M."/>
            <person name="Iakiviak M."/>
            <person name="Nagashima K."/>
            <person name="Zhao A."/>
            <person name="Murugkar P."/>
            <person name="Patil A."/>
            <person name="Atabakhsh K."/>
            <person name="Weakley A."/>
            <person name="Yan J."/>
            <person name="Brumbaugh A.R."/>
            <person name="Higginbottom S."/>
            <person name="Dimas A."/>
            <person name="Shiver A.L."/>
            <person name="Deutschbauer A."/>
            <person name="Neff N."/>
            <person name="Sonnenburg J.L."/>
            <person name="Huang K.C."/>
            <person name="Fischbach M.A."/>
        </authorList>
    </citation>
    <scope>NUCLEOTIDE SEQUENCE</scope>
    <source>
        <strain evidence="6">AP11</strain>
    </source>
</reference>
<sequence length="302" mass="35377">MKPVIDPVAADLIENELTPERLLRRTNNGGNEIYVMRAQECPNLMREIGRLRELSFRDGGGGTGADVDIDELDLDPEGYEQLFVWDPKAKEIVGGYRYIISRSTHPKCLSTEHYFRFTERFRNEYLPYTIELGRSFVQPHYQGSRANPKGLFSLDNLWDGLGALVVNNPDMRYFFGKVTMYGSYDKEARNILLYFLRKYFPDREHLVESIHPIELHFDEERFERMFCGGSYAEDYKILIREIRKYRENIPPLINSYMSLSPSMKVFGTVVNPDFGYVEETGILITISDIYPKKSQRHFRFDR</sequence>
<evidence type="ECO:0000256" key="1">
    <source>
        <dbReference type="ARBA" id="ARBA00005189"/>
    </source>
</evidence>